<dbReference type="InterPro" id="IPR010399">
    <property type="entry name" value="Tify_dom"/>
</dbReference>
<evidence type="ECO:0000256" key="8">
    <source>
        <dbReference type="ARBA" id="ARBA00023015"/>
    </source>
</evidence>
<reference evidence="14" key="1">
    <citation type="journal article" date="2021" name="bioRxiv">
        <title>Whole Genome Assembly and Annotation of Northern Wild Rice, Zizania palustris L., Supports a Whole Genome Duplication in the Zizania Genus.</title>
        <authorList>
            <person name="Haas M."/>
            <person name="Kono T."/>
            <person name="Macchietto M."/>
            <person name="Millas R."/>
            <person name="McGilp L."/>
            <person name="Shao M."/>
            <person name="Duquette J."/>
            <person name="Hirsch C.N."/>
            <person name="Kimball J."/>
        </authorList>
    </citation>
    <scope>NUCLEOTIDE SEQUENCE</scope>
    <source>
        <tissue evidence="14">Fresh leaf tissue</tissue>
    </source>
</reference>
<dbReference type="GO" id="GO:0061630">
    <property type="term" value="F:ubiquitin protein ligase activity"/>
    <property type="evidence" value="ECO:0007669"/>
    <property type="project" value="UniProtKB-EC"/>
</dbReference>
<dbReference type="GO" id="GO:0008270">
    <property type="term" value="F:zinc ion binding"/>
    <property type="evidence" value="ECO:0007669"/>
    <property type="project" value="UniProtKB-KW"/>
</dbReference>
<name>A0A8J5S2Y6_ZIZPA</name>
<protein>
    <recommendedName>
        <fullName evidence="2">RING-type E3 ubiquitin transferase</fullName>
        <ecNumber evidence="2">2.3.2.27</ecNumber>
    </recommendedName>
</protein>
<reference evidence="14" key="2">
    <citation type="submission" date="2021-02" db="EMBL/GenBank/DDBJ databases">
        <authorList>
            <person name="Kimball J.A."/>
            <person name="Haas M.W."/>
            <person name="Macchietto M."/>
            <person name="Kono T."/>
            <person name="Duquette J."/>
            <person name="Shao M."/>
        </authorList>
    </citation>
    <scope>NUCLEOTIDE SEQUENCE</scope>
    <source>
        <tissue evidence="14">Fresh leaf tissue</tissue>
    </source>
</reference>
<dbReference type="FunFam" id="3.30.40.10:FF:000521">
    <property type="entry name" value="RING/U-box superfamily protein"/>
    <property type="match status" value="1"/>
</dbReference>
<evidence type="ECO:0000256" key="3">
    <source>
        <dbReference type="ARBA" id="ARBA00022679"/>
    </source>
</evidence>
<evidence type="ECO:0000256" key="9">
    <source>
        <dbReference type="ARBA" id="ARBA00023163"/>
    </source>
</evidence>
<dbReference type="PROSITE" id="PS51320">
    <property type="entry name" value="TIFY"/>
    <property type="match status" value="1"/>
</dbReference>
<dbReference type="AlphaFoldDB" id="A0A8J5S2Y6"/>
<gene>
    <name evidence="14" type="ORF">GUJ93_ZPchr0001g32478</name>
</gene>
<evidence type="ECO:0000259" key="12">
    <source>
        <dbReference type="PROSITE" id="PS50089"/>
    </source>
</evidence>
<evidence type="ECO:0000256" key="1">
    <source>
        <dbReference type="ARBA" id="ARBA00000900"/>
    </source>
</evidence>
<keyword evidence="5 10" id="KW-0863">Zinc-finger</keyword>
<dbReference type="PANTHER" id="PTHR46463">
    <property type="entry name" value="ZINC FINGER, RING/FYVE/PHD-TYPE"/>
    <property type="match status" value="1"/>
</dbReference>
<feature type="domain" description="RING-type" evidence="12">
    <location>
        <begin position="342"/>
        <end position="382"/>
    </location>
</feature>
<organism evidence="14 15">
    <name type="scientific">Zizania palustris</name>
    <name type="common">Northern wild rice</name>
    <dbReference type="NCBI Taxonomy" id="103762"/>
    <lineage>
        <taxon>Eukaryota</taxon>
        <taxon>Viridiplantae</taxon>
        <taxon>Streptophyta</taxon>
        <taxon>Embryophyta</taxon>
        <taxon>Tracheophyta</taxon>
        <taxon>Spermatophyta</taxon>
        <taxon>Magnoliopsida</taxon>
        <taxon>Liliopsida</taxon>
        <taxon>Poales</taxon>
        <taxon>Poaceae</taxon>
        <taxon>BOP clade</taxon>
        <taxon>Oryzoideae</taxon>
        <taxon>Oryzeae</taxon>
        <taxon>Zizaniinae</taxon>
        <taxon>Zizania</taxon>
    </lineage>
</organism>
<proteinExistence type="predicted"/>
<keyword evidence="4" id="KW-0479">Metal-binding</keyword>
<evidence type="ECO:0000259" key="13">
    <source>
        <dbReference type="PROSITE" id="PS51320"/>
    </source>
</evidence>
<dbReference type="PROSITE" id="PS50089">
    <property type="entry name" value="ZF_RING_2"/>
    <property type="match status" value="1"/>
</dbReference>
<keyword evidence="9" id="KW-0804">Transcription</keyword>
<dbReference type="EMBL" id="JAAALK010000288">
    <property type="protein sequence ID" value="KAG8054100.1"/>
    <property type="molecule type" value="Genomic_DNA"/>
</dbReference>
<evidence type="ECO:0000256" key="4">
    <source>
        <dbReference type="ARBA" id="ARBA00022723"/>
    </source>
</evidence>
<accession>A0A8J5S2Y6</accession>
<feature type="domain" description="Tify" evidence="13">
    <location>
        <begin position="35"/>
        <end position="69"/>
    </location>
</feature>
<evidence type="ECO:0000313" key="15">
    <source>
        <dbReference type="Proteomes" id="UP000729402"/>
    </source>
</evidence>
<comment type="caution">
    <text evidence="14">The sequence shown here is derived from an EMBL/GenBank/DDBJ whole genome shotgun (WGS) entry which is preliminary data.</text>
</comment>
<keyword evidence="3" id="KW-0808">Transferase</keyword>
<dbReference type="PANTHER" id="PTHR46463:SF10">
    <property type="entry name" value="OS01G0926200 PROTEIN"/>
    <property type="match status" value="1"/>
</dbReference>
<dbReference type="EC" id="2.3.2.27" evidence="2"/>
<comment type="catalytic activity">
    <reaction evidence="1">
        <text>S-ubiquitinyl-[E2 ubiquitin-conjugating enzyme]-L-cysteine + [acceptor protein]-L-lysine = [E2 ubiquitin-conjugating enzyme]-L-cysteine + N(6)-ubiquitinyl-[acceptor protein]-L-lysine.</text>
        <dbReference type="EC" id="2.3.2.27"/>
    </reaction>
</comment>
<dbReference type="Pfam" id="PF13639">
    <property type="entry name" value="zf-RING_2"/>
    <property type="match status" value="1"/>
</dbReference>
<keyword evidence="7" id="KW-0862">Zinc</keyword>
<keyword evidence="6" id="KW-0833">Ubl conjugation pathway</keyword>
<keyword evidence="15" id="KW-1185">Reference proteome</keyword>
<dbReference type="SMART" id="SM00979">
    <property type="entry name" value="TIFY"/>
    <property type="match status" value="1"/>
</dbReference>
<evidence type="ECO:0000256" key="10">
    <source>
        <dbReference type="PROSITE-ProRule" id="PRU00175"/>
    </source>
</evidence>
<sequence>MPKGGSSTEAGETEPAVVAAAVDVVPSLMMKAAAEEAEAKPLTIFYNGSVTTFHLTQEKAQDIMNMAAGQEEQADAADGAAGQRRRAAVAAISASSTGDQLLEKLKQELPIANKRSLTRFFLKRKESEVKSTRARGPTHSATPLPPDSPLLLAAGAGRASGTASSAVSPRSYVPADGRMRVNHGWILLQCICLRNFFNNTFGGYTATFQRLESRPSNPTQGAASLASTNPSTNITDNSLSETYHLVSRPPTYDTDPRYAHVQREGLVSRREKSINLTQEEALALRRNGSSSGIEHLAAHKKWSIPEPEGEYKTHRSESTKSLSAKSYSSSFAVVASEDEDACPTCLEEYTPDNPRIITKCSHHFHLSCIYEWMERSDTCPICGKEMEFCESP</sequence>
<evidence type="ECO:0000313" key="14">
    <source>
        <dbReference type="EMBL" id="KAG8054100.1"/>
    </source>
</evidence>
<evidence type="ECO:0000256" key="2">
    <source>
        <dbReference type="ARBA" id="ARBA00012483"/>
    </source>
</evidence>
<keyword evidence="8" id="KW-0805">Transcription regulation</keyword>
<dbReference type="OrthoDB" id="8062037at2759"/>
<feature type="region of interest" description="Disordered" evidence="11">
    <location>
        <begin position="212"/>
        <end position="237"/>
    </location>
</feature>
<feature type="region of interest" description="Disordered" evidence="11">
    <location>
        <begin position="128"/>
        <end position="148"/>
    </location>
</feature>
<dbReference type="Pfam" id="PF06200">
    <property type="entry name" value="tify"/>
    <property type="match status" value="1"/>
</dbReference>
<evidence type="ECO:0000256" key="11">
    <source>
        <dbReference type="SAM" id="MobiDB-lite"/>
    </source>
</evidence>
<evidence type="ECO:0000256" key="7">
    <source>
        <dbReference type="ARBA" id="ARBA00022833"/>
    </source>
</evidence>
<dbReference type="InterPro" id="IPR001841">
    <property type="entry name" value="Znf_RING"/>
</dbReference>
<dbReference type="SMART" id="SM00184">
    <property type="entry name" value="RING"/>
    <property type="match status" value="1"/>
</dbReference>
<dbReference type="CDD" id="cd23116">
    <property type="entry name" value="RING-H2_AIRP1-like"/>
    <property type="match status" value="1"/>
</dbReference>
<evidence type="ECO:0000256" key="5">
    <source>
        <dbReference type="ARBA" id="ARBA00022771"/>
    </source>
</evidence>
<dbReference type="Proteomes" id="UP000729402">
    <property type="component" value="Unassembled WGS sequence"/>
</dbReference>
<evidence type="ECO:0000256" key="6">
    <source>
        <dbReference type="ARBA" id="ARBA00022786"/>
    </source>
</evidence>